<keyword evidence="2" id="KW-1133">Transmembrane helix</keyword>
<keyword evidence="2" id="KW-0812">Transmembrane</keyword>
<protein>
    <submittedName>
        <fullName evidence="3">Uncharacterized protein</fullName>
    </submittedName>
</protein>
<dbReference type="OrthoDB" id="1431451at2"/>
<evidence type="ECO:0000256" key="2">
    <source>
        <dbReference type="SAM" id="Phobius"/>
    </source>
</evidence>
<feature type="transmembrane region" description="Helical" evidence="2">
    <location>
        <begin position="267"/>
        <end position="285"/>
    </location>
</feature>
<reference evidence="3 4" key="1">
    <citation type="journal article" date="2011" name="J. Bacteriol.">
        <title>Whole-genome shotgun sequencing of the sulfur-oxidizing chemoautotroph Tetrathiobacter kashmirensis.</title>
        <authorList>
            <person name="Ghosh W."/>
            <person name="George A."/>
            <person name="Agarwal A."/>
            <person name="Raj P."/>
            <person name="Alam M."/>
            <person name="Pyne P."/>
            <person name="Das Gupta S.K."/>
        </authorList>
    </citation>
    <scope>NUCLEOTIDE SEQUENCE [LARGE SCALE GENOMIC DNA]</scope>
    <source>
        <strain evidence="3 4">WT001</strain>
    </source>
</reference>
<dbReference type="AlphaFoldDB" id="I3UCN3"/>
<keyword evidence="4" id="KW-1185">Reference proteome</keyword>
<dbReference type="HOGENOM" id="CLU_741763_0_0_4"/>
<evidence type="ECO:0000313" key="4">
    <source>
        <dbReference type="Proteomes" id="UP000005267"/>
    </source>
</evidence>
<dbReference type="EMBL" id="CP003555">
    <property type="protein sequence ID" value="AFK62771.1"/>
    <property type="molecule type" value="Genomic_DNA"/>
</dbReference>
<proteinExistence type="predicted"/>
<dbReference type="KEGG" id="aka:TKWG_13235"/>
<feature type="transmembrane region" description="Helical" evidence="2">
    <location>
        <begin position="234"/>
        <end position="255"/>
    </location>
</feature>
<sequence length="363" mass="41414">MELNNQNNDDLELEKITRFEELKNLGIHLDSALLDYTNGGDLENEKLRSMTIRSHIFHQIRKYATELGRSSSIDETIKSAHALIAAWRIFNDANEALTQDTNFSDGLRKYIHKEIAKIDRLSSNTIEGLPFRINNFVKKERDRFEALIGNLEGDFTTKSIELDRKLSEAERRIDHLNGQYSDELEKADELFGNAKTKLDNHLSKIEEFMGVVTDRGLTSDFNKRAEEEGQTADLFQIAAITIMIAIGVFAVYLLYTTLEQNISLGQAIIKALTLIILSAIPAYLAKEAGRHRNYQYHFRQTALDISALPPYLARVNENDAEKILLEMAPKLFTRHAQLPGHSDNDFGFRDLLLKLLEKFPNKS</sequence>
<name>I3UCN3_ADVKW</name>
<organism evidence="3 4">
    <name type="scientific">Advenella kashmirensis (strain DSM 17095 / LMG 22695 / WT001)</name>
    <name type="common">Tetrathiobacter kashmirensis</name>
    <dbReference type="NCBI Taxonomy" id="1036672"/>
    <lineage>
        <taxon>Bacteria</taxon>
        <taxon>Pseudomonadati</taxon>
        <taxon>Pseudomonadota</taxon>
        <taxon>Betaproteobacteria</taxon>
        <taxon>Burkholderiales</taxon>
        <taxon>Alcaligenaceae</taxon>
    </lineage>
</organism>
<keyword evidence="1" id="KW-0175">Coiled coil</keyword>
<dbReference type="Proteomes" id="UP000005267">
    <property type="component" value="Chromosome"/>
</dbReference>
<gene>
    <name evidence="3" type="ordered locus">TKWG_13235</name>
</gene>
<keyword evidence="2" id="KW-0472">Membrane</keyword>
<evidence type="ECO:0000256" key="1">
    <source>
        <dbReference type="SAM" id="Coils"/>
    </source>
</evidence>
<accession>I3UCN3</accession>
<dbReference type="STRING" id="1036672.TKWG_13235"/>
<dbReference type="RefSeq" id="WP_014750862.1">
    <property type="nucleotide sequence ID" value="NC_017964.1"/>
</dbReference>
<feature type="coiled-coil region" evidence="1">
    <location>
        <begin position="159"/>
        <end position="186"/>
    </location>
</feature>
<reference evidence="4" key="2">
    <citation type="journal article" date="2013" name="PLoS ONE">
        <title>Genome implosion elicits host-confinement in Alcaligenaceae: evidence from the comparative genomics of Tetrathiobacter kashmirensis, a pathogen in the making.</title>
        <authorList>
            <person name="Ghosh W."/>
            <person name="Alam M."/>
            <person name="Roy C."/>
            <person name="Pyne P."/>
            <person name="George A."/>
            <person name="Chakraborty R."/>
            <person name="Majumder S."/>
            <person name="Agarwal A."/>
            <person name="Chakraborty S."/>
            <person name="Majumdar S."/>
            <person name="Gupta S.K."/>
        </authorList>
    </citation>
    <scope>NUCLEOTIDE SEQUENCE [LARGE SCALE GENOMIC DNA]</scope>
    <source>
        <strain evidence="4">WT001</strain>
    </source>
</reference>
<evidence type="ECO:0000313" key="3">
    <source>
        <dbReference type="EMBL" id="AFK62771.1"/>
    </source>
</evidence>